<dbReference type="GO" id="GO:0006508">
    <property type="term" value="P:proteolysis"/>
    <property type="evidence" value="ECO:0007669"/>
    <property type="project" value="InterPro"/>
</dbReference>
<keyword evidence="5" id="KW-1185">Reference proteome</keyword>
<evidence type="ECO:0000313" key="6">
    <source>
        <dbReference type="WBParaSite" id="maker-uti_cns_0000236-snap-gene-0.8-mRNA-1"/>
    </source>
</evidence>
<dbReference type="InterPro" id="IPR000757">
    <property type="entry name" value="Beta-glucanase-like"/>
</dbReference>
<evidence type="ECO:0000313" key="5">
    <source>
        <dbReference type="Proteomes" id="UP000095280"/>
    </source>
</evidence>
<dbReference type="Gene3D" id="2.60.120.200">
    <property type="match status" value="1"/>
</dbReference>
<comment type="similarity">
    <text evidence="1">Belongs to the glycosyl hydrolase 16 family.</text>
</comment>
<dbReference type="WBParaSite" id="maker-uti_cns_0000236-snap-gene-0.8-mRNA-1">
    <property type="protein sequence ID" value="maker-uti_cns_0000236-snap-gene-0.8-mRNA-1"/>
    <property type="gene ID" value="maker-uti_cns_0000236-snap-gene-0.8"/>
</dbReference>
<sequence length="513" mass="58056">MQCNAVFILQRDIITKNRPPPDTWEKTTCENHLLIDCVGATSYSNFALQPHLPTLRKGIKVSHNPAQTAVFGSNSRTMPARILAILALVAFGAAEGHRVCLEYGLDYTGDDLNSGTITGVASAEACQRHCQLRPGCRFFSWSPPTDQNCPQCRLTCWLKSGNSKPENNRYRIAGPANCAVNEKLIFQEDFNTLDERRWQHLVTGWRGGNHEFQYYRNSRKNSYVRNGKLYIKPSSTASEYGNDFLYRGSLNLWEQGCQPDMNIDGGCMISAGVDILNPMQSARMRTSQSFSFRYGRLEVSAKMPKGDWLWPAIWMLPTDWKYGGWPMSGEIDLVEIRGNTDFSCGNKHIGNKHMGSTLHWGPHPGQNRWDLTAWTKDDYSNPYTESFHKYELEWSDSYIAYKVDDVFIGAIRPDAGGFWKLGNFQGNNLWAGGNRMAPFDQPFHLILNVAIGGDFFPDGCSNGANGAKPWAKGSPTQMREFWEKRGVWERTWGGVGNDQTAMQVDYIRVYQRV</sequence>
<dbReference type="InterPro" id="IPR003609">
    <property type="entry name" value="Pan_app"/>
</dbReference>
<dbReference type="PANTHER" id="PTHR10963:SF55">
    <property type="entry name" value="GLYCOSIDE HYDROLASE FAMILY 16 PROTEIN"/>
    <property type="match status" value="1"/>
</dbReference>
<evidence type="ECO:0000256" key="2">
    <source>
        <dbReference type="ARBA" id="ARBA00022737"/>
    </source>
</evidence>
<dbReference type="InterPro" id="IPR050546">
    <property type="entry name" value="Glycosyl_Hydrlase_16"/>
</dbReference>
<keyword evidence="3" id="KW-1015">Disulfide bond</keyword>
<dbReference type="PANTHER" id="PTHR10963">
    <property type="entry name" value="GLYCOSYL HYDROLASE-RELATED"/>
    <property type="match status" value="1"/>
</dbReference>
<dbReference type="Pfam" id="PF00722">
    <property type="entry name" value="Glyco_hydro_16"/>
    <property type="match status" value="1"/>
</dbReference>
<organism evidence="5 6">
    <name type="scientific">Macrostomum lignano</name>
    <dbReference type="NCBI Taxonomy" id="282301"/>
    <lineage>
        <taxon>Eukaryota</taxon>
        <taxon>Metazoa</taxon>
        <taxon>Spiralia</taxon>
        <taxon>Lophotrochozoa</taxon>
        <taxon>Platyhelminthes</taxon>
        <taxon>Rhabditophora</taxon>
        <taxon>Macrostomorpha</taxon>
        <taxon>Macrostomida</taxon>
        <taxon>Macrostomidae</taxon>
        <taxon>Macrostomum</taxon>
    </lineage>
</organism>
<dbReference type="AlphaFoldDB" id="A0A1I8FYE4"/>
<accession>A0A1I8FYE4</accession>
<dbReference type="CDD" id="cd01100">
    <property type="entry name" value="APPLE_Factor_XI_like"/>
    <property type="match status" value="1"/>
</dbReference>
<dbReference type="GO" id="GO:0005576">
    <property type="term" value="C:extracellular region"/>
    <property type="evidence" value="ECO:0007669"/>
    <property type="project" value="InterPro"/>
</dbReference>
<protein>
    <submittedName>
        <fullName evidence="6">GH16 domain-containing protein</fullName>
    </submittedName>
</protein>
<dbReference type="GO" id="GO:0004553">
    <property type="term" value="F:hydrolase activity, hydrolyzing O-glycosyl compounds"/>
    <property type="evidence" value="ECO:0007669"/>
    <property type="project" value="InterPro"/>
</dbReference>
<feature type="domain" description="GH16" evidence="4">
    <location>
        <begin position="157"/>
        <end position="513"/>
    </location>
</feature>
<dbReference type="Proteomes" id="UP000095280">
    <property type="component" value="Unplaced"/>
</dbReference>
<evidence type="ECO:0000256" key="1">
    <source>
        <dbReference type="ARBA" id="ARBA00006865"/>
    </source>
</evidence>
<dbReference type="SMART" id="SM00223">
    <property type="entry name" value="APPLE"/>
    <property type="match status" value="1"/>
</dbReference>
<dbReference type="Pfam" id="PF14295">
    <property type="entry name" value="PAN_4"/>
    <property type="match status" value="1"/>
</dbReference>
<reference evidence="6" key="1">
    <citation type="submission" date="2016-11" db="UniProtKB">
        <authorList>
            <consortium name="WormBaseParasite"/>
        </authorList>
    </citation>
    <scope>IDENTIFICATION</scope>
</reference>
<dbReference type="SUPFAM" id="SSF49899">
    <property type="entry name" value="Concanavalin A-like lectins/glucanases"/>
    <property type="match status" value="1"/>
</dbReference>
<dbReference type="SUPFAM" id="SSF57414">
    <property type="entry name" value="Hairpin loop containing domain-like"/>
    <property type="match status" value="1"/>
</dbReference>
<name>A0A1I8FYE4_9PLAT</name>
<proteinExistence type="inferred from homology"/>
<dbReference type="InterPro" id="IPR013320">
    <property type="entry name" value="ConA-like_dom_sf"/>
</dbReference>
<evidence type="ECO:0000256" key="3">
    <source>
        <dbReference type="ARBA" id="ARBA00023157"/>
    </source>
</evidence>
<dbReference type="Gene3D" id="3.50.4.10">
    <property type="entry name" value="Hepatocyte Growth Factor"/>
    <property type="match status" value="1"/>
</dbReference>
<dbReference type="InterPro" id="IPR000177">
    <property type="entry name" value="Apple"/>
</dbReference>
<evidence type="ECO:0000259" key="4">
    <source>
        <dbReference type="PROSITE" id="PS51762"/>
    </source>
</evidence>
<keyword evidence="2" id="KW-0677">Repeat</keyword>
<dbReference type="GO" id="GO:0005975">
    <property type="term" value="P:carbohydrate metabolic process"/>
    <property type="evidence" value="ECO:0007669"/>
    <property type="project" value="InterPro"/>
</dbReference>
<dbReference type="PROSITE" id="PS51762">
    <property type="entry name" value="GH16_2"/>
    <property type="match status" value="1"/>
</dbReference>